<protein>
    <recommendedName>
        <fullName evidence="4">Secreted protein</fullName>
    </recommendedName>
</protein>
<feature type="signal peptide" evidence="1">
    <location>
        <begin position="1"/>
        <end position="26"/>
    </location>
</feature>
<dbReference type="EMBL" id="BAABHJ010000032">
    <property type="protein sequence ID" value="GAA4616389.1"/>
    <property type="molecule type" value="Genomic_DNA"/>
</dbReference>
<keyword evidence="1" id="KW-0732">Signal</keyword>
<keyword evidence="3" id="KW-1185">Reference proteome</keyword>
<reference evidence="3" key="1">
    <citation type="journal article" date="2019" name="Int. J. Syst. Evol. Microbiol.">
        <title>The Global Catalogue of Microorganisms (GCM) 10K type strain sequencing project: providing services to taxonomists for standard genome sequencing and annotation.</title>
        <authorList>
            <consortium name="The Broad Institute Genomics Platform"/>
            <consortium name="The Broad Institute Genome Sequencing Center for Infectious Disease"/>
            <person name="Wu L."/>
            <person name="Ma J."/>
        </authorList>
    </citation>
    <scope>NUCLEOTIDE SEQUENCE [LARGE SCALE GENOMIC DNA]</scope>
    <source>
        <strain evidence="3">JCM 17938</strain>
    </source>
</reference>
<evidence type="ECO:0000313" key="2">
    <source>
        <dbReference type="EMBL" id="GAA4616389.1"/>
    </source>
</evidence>
<evidence type="ECO:0000313" key="3">
    <source>
        <dbReference type="Proteomes" id="UP001500212"/>
    </source>
</evidence>
<proteinExistence type="predicted"/>
<organism evidence="2 3">
    <name type="scientific">Actinoallomurus liliacearum</name>
    <dbReference type="NCBI Taxonomy" id="1080073"/>
    <lineage>
        <taxon>Bacteria</taxon>
        <taxon>Bacillati</taxon>
        <taxon>Actinomycetota</taxon>
        <taxon>Actinomycetes</taxon>
        <taxon>Streptosporangiales</taxon>
        <taxon>Thermomonosporaceae</taxon>
        <taxon>Actinoallomurus</taxon>
    </lineage>
</organism>
<feature type="chain" id="PRO_5046298506" description="Secreted protein" evidence="1">
    <location>
        <begin position="27"/>
        <end position="120"/>
    </location>
</feature>
<name>A0ABP8TY19_9ACTN</name>
<dbReference type="RefSeq" id="WP_345364690.1">
    <property type="nucleotide sequence ID" value="NZ_BAABHJ010000032.1"/>
</dbReference>
<dbReference type="Proteomes" id="UP001500212">
    <property type="component" value="Unassembled WGS sequence"/>
</dbReference>
<evidence type="ECO:0008006" key="4">
    <source>
        <dbReference type="Google" id="ProtNLM"/>
    </source>
</evidence>
<sequence length="120" mass="12155">MRKMYALGTGTMAIAAVMATGFAAHADKGEAPARPATHKAAALDGYQVVVLPNANVPAFQRRTVYCPAGKHVVGGGGEAQGNGAILVGSFPTPDGHGWIALGRQIGYSTVGISVYAICAS</sequence>
<gene>
    <name evidence="2" type="ORF">GCM10023195_72840</name>
</gene>
<comment type="caution">
    <text evidence="2">The sequence shown here is derived from an EMBL/GenBank/DDBJ whole genome shotgun (WGS) entry which is preliminary data.</text>
</comment>
<evidence type="ECO:0000256" key="1">
    <source>
        <dbReference type="SAM" id="SignalP"/>
    </source>
</evidence>
<accession>A0ABP8TY19</accession>